<dbReference type="AlphaFoldDB" id="A0A6J4PXZ2"/>
<gene>
    <name evidence="2" type="ORF">AVDCRST_MAG74-3559</name>
</gene>
<accession>A0A6J4PXZ2</accession>
<evidence type="ECO:0000256" key="1">
    <source>
        <dbReference type="SAM" id="Phobius"/>
    </source>
</evidence>
<protein>
    <recommendedName>
        <fullName evidence="3">NfeD-like C-terminal domain-containing protein</fullName>
    </recommendedName>
</protein>
<feature type="transmembrane region" description="Helical" evidence="1">
    <location>
        <begin position="6"/>
        <end position="26"/>
    </location>
</feature>
<keyword evidence="1" id="KW-0472">Membrane</keyword>
<evidence type="ECO:0008006" key="3">
    <source>
        <dbReference type="Google" id="ProtNLM"/>
    </source>
</evidence>
<dbReference type="InterPro" id="IPR012340">
    <property type="entry name" value="NA-bd_OB-fold"/>
</dbReference>
<feature type="transmembrane region" description="Helical" evidence="1">
    <location>
        <begin position="47"/>
        <end position="65"/>
    </location>
</feature>
<sequence>MTGLMTIFLVIGVIGLLFLLVSLVVGDVFEAMGFDFGLDASHDFGVFDSRVIAVFLTAFGGFGAIGESLGFGALGGSLFGLLGGVVFGAIVFYFGKLLYNQQSTSSVSADNLIGRTAQVIVGIKPDALGQISCRIGEERVEKLARTTNGEEIKAGQLVRIESIGSDSVIVSVDDGERLSLFSEKA</sequence>
<dbReference type="Gene3D" id="2.40.50.140">
    <property type="entry name" value="Nucleic acid-binding proteins"/>
    <property type="match status" value="1"/>
</dbReference>
<organism evidence="2">
    <name type="scientific">uncultured Pyrinomonadaceae bacterium</name>
    <dbReference type="NCBI Taxonomy" id="2283094"/>
    <lineage>
        <taxon>Bacteria</taxon>
        <taxon>Pseudomonadati</taxon>
        <taxon>Acidobacteriota</taxon>
        <taxon>Blastocatellia</taxon>
        <taxon>Blastocatellales</taxon>
        <taxon>Pyrinomonadaceae</taxon>
        <taxon>environmental samples</taxon>
    </lineage>
</organism>
<evidence type="ECO:0000313" key="2">
    <source>
        <dbReference type="EMBL" id="CAA9429090.1"/>
    </source>
</evidence>
<proteinExistence type="predicted"/>
<reference evidence="2" key="1">
    <citation type="submission" date="2020-02" db="EMBL/GenBank/DDBJ databases">
        <authorList>
            <person name="Meier V. D."/>
        </authorList>
    </citation>
    <scope>NUCLEOTIDE SEQUENCE</scope>
    <source>
        <strain evidence="2">AVDCRST_MAG74</strain>
    </source>
</reference>
<keyword evidence="1" id="KW-0812">Transmembrane</keyword>
<feature type="transmembrane region" description="Helical" evidence="1">
    <location>
        <begin position="71"/>
        <end position="94"/>
    </location>
</feature>
<dbReference type="EMBL" id="CADCUR010000298">
    <property type="protein sequence ID" value="CAA9429090.1"/>
    <property type="molecule type" value="Genomic_DNA"/>
</dbReference>
<name>A0A6J4PXZ2_9BACT</name>
<keyword evidence="1" id="KW-1133">Transmembrane helix</keyword>